<evidence type="ECO:0000313" key="2">
    <source>
        <dbReference type="EMBL" id="KAK5046197.1"/>
    </source>
</evidence>
<dbReference type="InterPro" id="IPR052061">
    <property type="entry name" value="PTE-AB_protein"/>
</dbReference>
<dbReference type="InterPro" id="IPR006683">
    <property type="entry name" value="Thioestr_dom"/>
</dbReference>
<dbReference type="Pfam" id="PF03061">
    <property type="entry name" value="4HBT"/>
    <property type="match status" value="1"/>
</dbReference>
<comment type="caution">
    <text evidence="2">The sequence shown here is derived from an EMBL/GenBank/DDBJ whole genome shotgun (WGS) entry which is preliminary data.</text>
</comment>
<dbReference type="PANTHER" id="PTHR47260">
    <property type="entry name" value="UPF0644 PROTEIN PB2B4.06"/>
    <property type="match status" value="1"/>
</dbReference>
<sequence length="205" mass="22636">MTKVSPQELDFFRSESSTKKWLDDPRYTPIVTAARVAITDKEDEFLGKTLQTNDTIKNWLALVSNITFPPPGTSSPSEGSGSLMTTTSGVECPDVLILFRLESGVNGFRDTAHGGLLCTLMDEALAMVVELYRATSSSSREELYTARLNVSFRRPVRTPGTVIAKAWLEKREGRKYLLSGLLENSVGEGCVEVDGLWVATVQRRL</sequence>
<dbReference type="GeneID" id="89976817"/>
<organism evidence="2 3">
    <name type="scientific">Exophiala bonariae</name>
    <dbReference type="NCBI Taxonomy" id="1690606"/>
    <lineage>
        <taxon>Eukaryota</taxon>
        <taxon>Fungi</taxon>
        <taxon>Dikarya</taxon>
        <taxon>Ascomycota</taxon>
        <taxon>Pezizomycotina</taxon>
        <taxon>Eurotiomycetes</taxon>
        <taxon>Chaetothyriomycetidae</taxon>
        <taxon>Chaetothyriales</taxon>
        <taxon>Herpotrichiellaceae</taxon>
        <taxon>Exophiala</taxon>
    </lineage>
</organism>
<dbReference type="AlphaFoldDB" id="A0AAV9N035"/>
<dbReference type="EMBL" id="JAVRRD010000032">
    <property type="protein sequence ID" value="KAK5046197.1"/>
    <property type="molecule type" value="Genomic_DNA"/>
</dbReference>
<evidence type="ECO:0000313" key="3">
    <source>
        <dbReference type="Proteomes" id="UP001358417"/>
    </source>
</evidence>
<dbReference type="RefSeq" id="XP_064701796.1">
    <property type="nucleotide sequence ID" value="XM_064852199.1"/>
</dbReference>
<dbReference type="PANTHER" id="PTHR47260:SF3">
    <property type="entry name" value="THIOESTERASE FAMILY PROTEIN (AFU_ORTHOLOGUE AFUA_7G03960)"/>
    <property type="match status" value="1"/>
</dbReference>
<gene>
    <name evidence="2" type="ORF">LTR84_008654</name>
</gene>
<dbReference type="Proteomes" id="UP001358417">
    <property type="component" value="Unassembled WGS sequence"/>
</dbReference>
<proteinExistence type="predicted"/>
<evidence type="ECO:0000259" key="1">
    <source>
        <dbReference type="Pfam" id="PF03061"/>
    </source>
</evidence>
<keyword evidence="3" id="KW-1185">Reference proteome</keyword>
<dbReference type="SUPFAM" id="SSF54637">
    <property type="entry name" value="Thioesterase/thiol ester dehydrase-isomerase"/>
    <property type="match status" value="1"/>
</dbReference>
<accession>A0AAV9N035</accession>
<feature type="domain" description="Thioesterase" evidence="1">
    <location>
        <begin position="111"/>
        <end position="174"/>
    </location>
</feature>
<dbReference type="InterPro" id="IPR029069">
    <property type="entry name" value="HotDog_dom_sf"/>
</dbReference>
<dbReference type="Gene3D" id="3.10.129.10">
    <property type="entry name" value="Hotdog Thioesterase"/>
    <property type="match status" value="1"/>
</dbReference>
<name>A0AAV9N035_9EURO</name>
<reference evidence="2 3" key="1">
    <citation type="submission" date="2023-08" db="EMBL/GenBank/DDBJ databases">
        <title>Black Yeasts Isolated from many extreme environments.</title>
        <authorList>
            <person name="Coleine C."/>
            <person name="Stajich J.E."/>
            <person name="Selbmann L."/>
        </authorList>
    </citation>
    <scope>NUCLEOTIDE SEQUENCE [LARGE SCALE GENOMIC DNA]</scope>
    <source>
        <strain evidence="2 3">CCFEE 5792</strain>
    </source>
</reference>
<protein>
    <recommendedName>
        <fullName evidence="1">Thioesterase domain-containing protein</fullName>
    </recommendedName>
</protein>
<dbReference type="CDD" id="cd03443">
    <property type="entry name" value="PaaI_thioesterase"/>
    <property type="match status" value="1"/>
</dbReference>